<dbReference type="AlphaFoldDB" id="A0A239I3Y9"/>
<dbReference type="Gene3D" id="3.40.50.1820">
    <property type="entry name" value="alpha/beta hydrolase"/>
    <property type="match status" value="1"/>
</dbReference>
<dbReference type="GO" id="GO:0006508">
    <property type="term" value="P:proteolysis"/>
    <property type="evidence" value="ECO:0007669"/>
    <property type="project" value="InterPro"/>
</dbReference>
<dbReference type="RefSeq" id="WP_089298397.1">
    <property type="nucleotide sequence ID" value="NZ_BOMU01000107.1"/>
</dbReference>
<feature type="domain" description="Peptidase S9 prolyl oligopeptidase catalytic" evidence="1">
    <location>
        <begin position="21"/>
        <end position="60"/>
    </location>
</feature>
<sequence>MPIGESLRLWWDLLSRSKAEDGSSPHKFLFFPDENHWILGPGHAKVWYATVFAFLAHHVHGSPWQRPGLLG</sequence>
<dbReference type="GO" id="GO:0008236">
    <property type="term" value="F:serine-type peptidase activity"/>
    <property type="evidence" value="ECO:0007669"/>
    <property type="project" value="InterPro"/>
</dbReference>
<gene>
    <name evidence="2" type="ORF">SAMN06264365_12760</name>
</gene>
<dbReference type="InterPro" id="IPR029058">
    <property type="entry name" value="AB_hydrolase_fold"/>
</dbReference>
<keyword evidence="3" id="KW-1185">Reference proteome</keyword>
<reference evidence="2 3" key="1">
    <citation type="submission" date="2017-06" db="EMBL/GenBank/DDBJ databases">
        <authorList>
            <person name="Kim H.J."/>
            <person name="Triplett B.A."/>
        </authorList>
    </citation>
    <scope>NUCLEOTIDE SEQUENCE [LARGE SCALE GENOMIC DNA]</scope>
    <source>
        <strain evidence="2 3">DSM 43151</strain>
    </source>
</reference>
<evidence type="ECO:0000313" key="3">
    <source>
        <dbReference type="Proteomes" id="UP000198415"/>
    </source>
</evidence>
<dbReference type="Pfam" id="PF00326">
    <property type="entry name" value="Peptidase_S9"/>
    <property type="match status" value="1"/>
</dbReference>
<dbReference type="Proteomes" id="UP000198415">
    <property type="component" value="Unassembled WGS sequence"/>
</dbReference>
<evidence type="ECO:0000259" key="1">
    <source>
        <dbReference type="Pfam" id="PF00326"/>
    </source>
</evidence>
<name>A0A239I3Y9_9ACTN</name>
<evidence type="ECO:0000313" key="2">
    <source>
        <dbReference type="EMBL" id="SNS88191.1"/>
    </source>
</evidence>
<dbReference type="EMBL" id="FZNR01000027">
    <property type="protein sequence ID" value="SNS88191.1"/>
    <property type="molecule type" value="Genomic_DNA"/>
</dbReference>
<protein>
    <submittedName>
        <fullName evidence="2">Prolyl oligopeptidase family protein</fullName>
    </submittedName>
</protein>
<proteinExistence type="predicted"/>
<dbReference type="OrthoDB" id="262125at2"/>
<dbReference type="SUPFAM" id="SSF53474">
    <property type="entry name" value="alpha/beta-Hydrolases"/>
    <property type="match status" value="1"/>
</dbReference>
<dbReference type="InterPro" id="IPR001375">
    <property type="entry name" value="Peptidase_S9_cat"/>
</dbReference>
<organism evidence="2 3">
    <name type="scientific">Actinoplanes regularis</name>
    <dbReference type="NCBI Taxonomy" id="52697"/>
    <lineage>
        <taxon>Bacteria</taxon>
        <taxon>Bacillati</taxon>
        <taxon>Actinomycetota</taxon>
        <taxon>Actinomycetes</taxon>
        <taxon>Micromonosporales</taxon>
        <taxon>Micromonosporaceae</taxon>
        <taxon>Actinoplanes</taxon>
    </lineage>
</organism>
<accession>A0A239I3Y9</accession>